<dbReference type="Pfam" id="PF01025">
    <property type="entry name" value="GrpE"/>
    <property type="match status" value="1"/>
</dbReference>
<dbReference type="GO" id="GO:0051082">
    <property type="term" value="F:unfolded protein binding"/>
    <property type="evidence" value="ECO:0007669"/>
    <property type="project" value="TreeGrafter"/>
</dbReference>
<evidence type="ECO:0000256" key="1">
    <source>
        <dbReference type="ARBA" id="ARBA00009054"/>
    </source>
</evidence>
<dbReference type="InterPro" id="IPR009012">
    <property type="entry name" value="GrpE_head"/>
</dbReference>
<reference evidence="6 7" key="1">
    <citation type="submission" date="2014-06" db="EMBL/GenBank/DDBJ databases">
        <title>Genome sequence of the intracellular symbiont Blattabacterium cuenoti, strain CPU2 from the wood feeding cockroach Cryptocercus punctulatus.</title>
        <authorList>
            <person name="Kinjo Y."/>
            <person name="Ohkuma M."/>
            <person name="Tokuda G."/>
        </authorList>
    </citation>
    <scope>NUCLEOTIDE SEQUENCE [LARGE SCALE GENOMIC DNA]</scope>
    <source>
        <strain evidence="6 7">CPU2</strain>
    </source>
</reference>
<dbReference type="GO" id="GO:0051087">
    <property type="term" value="F:protein-folding chaperone binding"/>
    <property type="evidence" value="ECO:0007669"/>
    <property type="project" value="InterPro"/>
</dbReference>
<keyword evidence="3" id="KW-0346">Stress response</keyword>
<dbReference type="SUPFAM" id="SSF51064">
    <property type="entry name" value="Head domain of nucleotide exchange factor GrpE"/>
    <property type="match status" value="1"/>
</dbReference>
<dbReference type="SUPFAM" id="SSF58014">
    <property type="entry name" value="Coiled-coil domain of nucleotide exchange factor GrpE"/>
    <property type="match status" value="1"/>
</dbReference>
<dbReference type="PANTHER" id="PTHR21237:SF23">
    <property type="entry name" value="GRPE PROTEIN HOMOLOG, MITOCHONDRIAL"/>
    <property type="match status" value="1"/>
</dbReference>
<dbReference type="GO" id="GO:0000774">
    <property type="term" value="F:adenyl-nucleotide exchange factor activity"/>
    <property type="evidence" value="ECO:0007669"/>
    <property type="project" value="InterPro"/>
</dbReference>
<sequence length="204" mass="24135">MNMNQKKLKKKEEIQDNPLKEEIQDNPLKEEIQDNPLKEEIQDNPLKEEIQDNPLKEIEIIKEKLEKEKDKFLRIFAEFENYKKRIKKESLDLFRTVHQQIIIDLIPILDDFERGLKELKKSKDELIIKGISLIQEKFIKILKQKGLNKIKIKKGDDFNTDFHEAITQIPVLTENLKGKVIEIIESGYILQEKVIRHAKVITGK</sequence>
<dbReference type="InterPro" id="IPR000740">
    <property type="entry name" value="GrpE"/>
</dbReference>
<comment type="subcellular location">
    <subcellularLocation>
        <location evidence="3">Cytoplasm</location>
    </subcellularLocation>
</comment>
<comment type="similarity">
    <text evidence="1 3 4">Belongs to the GrpE family.</text>
</comment>
<accession>A0AAD1CLU7</accession>
<evidence type="ECO:0000256" key="2">
    <source>
        <dbReference type="ARBA" id="ARBA00023186"/>
    </source>
</evidence>
<comment type="subunit">
    <text evidence="3">Homodimer.</text>
</comment>
<keyword evidence="3" id="KW-0963">Cytoplasm</keyword>
<dbReference type="InterPro" id="IPR013805">
    <property type="entry name" value="GrpE_CC"/>
</dbReference>
<dbReference type="PRINTS" id="PR00773">
    <property type="entry name" value="GRPEPROTEIN"/>
</dbReference>
<gene>
    <name evidence="3 6" type="primary">grpE</name>
    <name evidence="6" type="ORF">CPU2_078</name>
</gene>
<dbReference type="GO" id="GO:0006457">
    <property type="term" value="P:protein folding"/>
    <property type="evidence" value="ECO:0007669"/>
    <property type="project" value="InterPro"/>
</dbReference>
<feature type="compositionally biased region" description="Basic and acidic residues" evidence="5">
    <location>
        <begin position="10"/>
        <end position="46"/>
    </location>
</feature>
<evidence type="ECO:0000256" key="3">
    <source>
        <dbReference type="HAMAP-Rule" id="MF_01151"/>
    </source>
</evidence>
<dbReference type="AlphaFoldDB" id="A0AAD1CLU7"/>
<protein>
    <recommendedName>
        <fullName evidence="3">Protein GrpE</fullName>
    </recommendedName>
    <alternativeName>
        <fullName evidence="3">HSP-70 cofactor</fullName>
    </alternativeName>
</protein>
<name>A0AAD1CLU7_9FLAO</name>
<dbReference type="Gene3D" id="3.90.20.20">
    <property type="match status" value="1"/>
</dbReference>
<evidence type="ECO:0000256" key="4">
    <source>
        <dbReference type="RuleBase" id="RU004478"/>
    </source>
</evidence>
<evidence type="ECO:0000313" key="7">
    <source>
        <dbReference type="Proteomes" id="UP000262607"/>
    </source>
</evidence>
<evidence type="ECO:0000256" key="5">
    <source>
        <dbReference type="SAM" id="MobiDB-lite"/>
    </source>
</evidence>
<keyword evidence="2 3" id="KW-0143">Chaperone</keyword>
<dbReference type="GO" id="GO:0042803">
    <property type="term" value="F:protein homodimerization activity"/>
    <property type="evidence" value="ECO:0007669"/>
    <property type="project" value="InterPro"/>
</dbReference>
<dbReference type="GO" id="GO:0005737">
    <property type="term" value="C:cytoplasm"/>
    <property type="evidence" value="ECO:0007669"/>
    <property type="project" value="UniProtKB-SubCell"/>
</dbReference>
<feature type="region of interest" description="Disordered" evidence="5">
    <location>
        <begin position="1"/>
        <end position="46"/>
    </location>
</feature>
<dbReference type="EMBL" id="AP014610">
    <property type="protein sequence ID" value="BBA17596.1"/>
    <property type="molecule type" value="Genomic_DNA"/>
</dbReference>
<evidence type="ECO:0000313" key="6">
    <source>
        <dbReference type="EMBL" id="BBA17596.1"/>
    </source>
</evidence>
<organism evidence="6 7">
    <name type="scientific">Blattabacterium punctulatus CPU2</name>
    <dbReference type="NCBI Taxonomy" id="1457032"/>
    <lineage>
        <taxon>Bacteria</taxon>
        <taxon>Pseudomonadati</taxon>
        <taxon>Bacteroidota</taxon>
        <taxon>Flavobacteriia</taxon>
        <taxon>Flavobacteriales</taxon>
        <taxon>Blattabacteriaceae</taxon>
        <taxon>Blattabacterium</taxon>
    </lineage>
</organism>
<dbReference type="HAMAP" id="MF_01151">
    <property type="entry name" value="GrpE"/>
    <property type="match status" value="1"/>
</dbReference>
<dbReference type="Gene3D" id="2.30.22.10">
    <property type="entry name" value="Head domain of nucleotide exchange factor GrpE"/>
    <property type="match status" value="1"/>
</dbReference>
<dbReference type="PANTHER" id="PTHR21237">
    <property type="entry name" value="GRPE PROTEIN"/>
    <property type="match status" value="1"/>
</dbReference>
<dbReference type="Proteomes" id="UP000262607">
    <property type="component" value="Chromosome"/>
</dbReference>
<comment type="function">
    <text evidence="3">Participates actively in the response to hyperosmotic and heat shock by preventing the aggregation of stress-denatured proteins, in association with DnaK and GrpE. It is the nucleotide exchange factor for DnaK and may function as a thermosensor. Unfolded proteins bind initially to DnaJ; upon interaction with the DnaJ-bound protein, DnaK hydrolyzes its bound ATP, resulting in the formation of a stable complex. GrpE releases ADP from DnaK; ATP binding to DnaK triggers the release of the substrate protein, thus completing the reaction cycle. Several rounds of ATP-dependent interactions between DnaJ, DnaK and GrpE are required for fully efficient folding.</text>
</comment>
<proteinExistence type="inferred from homology"/>